<keyword evidence="1" id="KW-1133">Transmembrane helix</keyword>
<keyword evidence="1" id="KW-0812">Transmembrane</keyword>
<feature type="transmembrane region" description="Helical" evidence="1">
    <location>
        <begin position="44"/>
        <end position="65"/>
    </location>
</feature>
<evidence type="ECO:0000313" key="4">
    <source>
        <dbReference type="EMBL" id="TKJ42618.1"/>
    </source>
</evidence>
<name>A0A532V600_UNCT6</name>
<evidence type="ECO:0000256" key="1">
    <source>
        <dbReference type="SAM" id="Phobius"/>
    </source>
</evidence>
<accession>A0A532V600</accession>
<dbReference type="InterPro" id="IPR007160">
    <property type="entry name" value="DUF362"/>
</dbReference>
<dbReference type="InterPro" id="IPR026444">
    <property type="entry name" value="Secre_tail"/>
</dbReference>
<comment type="caution">
    <text evidence="4">The sequence shown here is derived from an EMBL/GenBank/DDBJ whole genome shotgun (WGS) entry which is preliminary data.</text>
</comment>
<dbReference type="Proteomes" id="UP000317778">
    <property type="component" value="Unassembled WGS sequence"/>
</dbReference>
<evidence type="ECO:0000259" key="3">
    <source>
        <dbReference type="Pfam" id="PF13860"/>
    </source>
</evidence>
<feature type="transmembrane region" description="Helical" evidence="1">
    <location>
        <begin position="72"/>
        <end position="92"/>
    </location>
</feature>
<keyword evidence="1" id="KW-0472">Membrane</keyword>
<dbReference type="AlphaFoldDB" id="A0A532V600"/>
<dbReference type="Pfam" id="PF04015">
    <property type="entry name" value="DUF362"/>
    <property type="match status" value="1"/>
</dbReference>
<sequence>MDSGKKGFKNRHWWFWTAGFFAFLWVLLRSGTNPKRLTYPCQQMAFPLASTWFLAVIAVLGGGLFLKRFAKLSAVSILLVGVMFLGASPGLAGAKEAPSSLPTWEISDPVSTVFVMDSIPSTSGSLAPGDASVPDPYLKDPAVDTLLAMLAAKDIFLHRTTEHPNGIVGADNVVIIKANFQWNAQNGTNSDRIKGLIWQILNHPDGFSGEILVCDNTQDIGTGINDQDNNGDDPEQSIVDVVATFKAKGYPVDTLDWKYIWNDVASEYSEGDYNDGYVYEAETKITYPKFRSPSGNYYISLRYGIWDPDLESYDAERLCIIDFPVLKAHFLAGSTIGVKNWIGVLTTAYAQQRYGGSNAMHYNYFFSDYALVARVMAVTWPRLTIVDATWTSGEGPNNLNYLTNTKMLLASTDPVASSWYAAKFILTPVAKDPNETDPDRQGSLYNNHLSRWTTYLRESAGLPCTMDSADISVYDREVLPEPGVGEESTPESTSFGLESISPNPFSETSIIRYVIPQKSRTKLVIFDTSGRPVKTLAEGLRVAGNYSVRWDGNDDAGNPLSGGIYFCRLQAGEFAQTQKILLVK</sequence>
<feature type="domain" description="DUF362" evidence="2">
    <location>
        <begin position="319"/>
        <end position="421"/>
    </location>
</feature>
<dbReference type="NCBIfam" id="TIGR04183">
    <property type="entry name" value="Por_Secre_tail"/>
    <property type="match status" value="1"/>
</dbReference>
<dbReference type="EMBL" id="NJBO01000010">
    <property type="protein sequence ID" value="TKJ42618.1"/>
    <property type="molecule type" value="Genomic_DNA"/>
</dbReference>
<protein>
    <recommendedName>
        <fullName evidence="6">DUF362 domain-containing protein</fullName>
    </recommendedName>
</protein>
<feature type="domain" description="FlgD/Vpr Ig-like" evidence="3">
    <location>
        <begin position="519"/>
        <end position="570"/>
    </location>
</feature>
<organism evidence="4 5">
    <name type="scientific">candidate division TA06 bacterium B3_TA06</name>
    <dbReference type="NCBI Taxonomy" id="2012487"/>
    <lineage>
        <taxon>Bacteria</taxon>
        <taxon>Bacteria division TA06</taxon>
    </lineage>
</organism>
<proteinExistence type="predicted"/>
<evidence type="ECO:0000259" key="2">
    <source>
        <dbReference type="Pfam" id="PF04015"/>
    </source>
</evidence>
<evidence type="ECO:0000313" key="5">
    <source>
        <dbReference type="Proteomes" id="UP000317778"/>
    </source>
</evidence>
<evidence type="ECO:0008006" key="6">
    <source>
        <dbReference type="Google" id="ProtNLM"/>
    </source>
</evidence>
<dbReference type="Pfam" id="PF13860">
    <property type="entry name" value="FlgD_ig"/>
    <property type="match status" value="1"/>
</dbReference>
<dbReference type="Gene3D" id="2.60.40.4070">
    <property type="match status" value="1"/>
</dbReference>
<feature type="transmembrane region" description="Helical" evidence="1">
    <location>
        <begin position="12"/>
        <end position="32"/>
    </location>
</feature>
<reference evidence="4 5" key="1">
    <citation type="submission" date="2017-06" db="EMBL/GenBank/DDBJ databases">
        <title>Novel microbial phyla capable of carbon fixation and sulfur reduction in deep-sea sediments.</title>
        <authorList>
            <person name="Huang J."/>
            <person name="Baker B."/>
            <person name="Wang Y."/>
        </authorList>
    </citation>
    <scope>NUCLEOTIDE SEQUENCE [LARGE SCALE GENOMIC DNA]</scope>
    <source>
        <strain evidence="4">B3_TA06</strain>
    </source>
</reference>
<gene>
    <name evidence="4" type="ORF">CEE36_06875</name>
</gene>
<dbReference type="InterPro" id="IPR025965">
    <property type="entry name" value="FlgD/Vpr_Ig-like"/>
</dbReference>